<dbReference type="EMBL" id="AP027731">
    <property type="protein sequence ID" value="BDZ45812.1"/>
    <property type="molecule type" value="Genomic_DNA"/>
</dbReference>
<gene>
    <name evidence="1" type="ORF">GCM10025866_17210</name>
</gene>
<accession>A0ABN6XPP4</accession>
<dbReference type="PANTHER" id="PTHR36849">
    <property type="entry name" value="CYTOPLASMIC PROTEIN-RELATED"/>
    <property type="match status" value="1"/>
</dbReference>
<evidence type="ECO:0000313" key="2">
    <source>
        <dbReference type="Proteomes" id="UP001321498"/>
    </source>
</evidence>
<dbReference type="Pfam" id="PF22752">
    <property type="entry name" value="DUF488-N3i"/>
    <property type="match status" value="1"/>
</dbReference>
<evidence type="ECO:0008006" key="3">
    <source>
        <dbReference type="Google" id="ProtNLM"/>
    </source>
</evidence>
<sequence length="126" mass="14384">MPHLTIKRVYQPPSAADGARVLVDRLWPRGVDKDEAELTVWMKEIAPSPELRRWWGHDPARLAEFTKRYRAELDANPATDELVELLTKHRAITLVYAAKDPRINHARVLAEYLAARERSGNGPHAD</sequence>
<dbReference type="RefSeq" id="WP_286279032.1">
    <property type="nucleotide sequence ID" value="NZ_AP027731.1"/>
</dbReference>
<dbReference type="InterPro" id="IPR052552">
    <property type="entry name" value="YeaO-like"/>
</dbReference>
<name>A0ABN6XPP4_9MICO</name>
<proteinExistence type="predicted"/>
<dbReference type="Proteomes" id="UP001321498">
    <property type="component" value="Chromosome"/>
</dbReference>
<organism evidence="1 2">
    <name type="scientific">Naasia aerilata</name>
    <dbReference type="NCBI Taxonomy" id="1162966"/>
    <lineage>
        <taxon>Bacteria</taxon>
        <taxon>Bacillati</taxon>
        <taxon>Actinomycetota</taxon>
        <taxon>Actinomycetes</taxon>
        <taxon>Micrococcales</taxon>
        <taxon>Microbacteriaceae</taxon>
        <taxon>Naasia</taxon>
    </lineage>
</organism>
<dbReference type="PANTHER" id="PTHR36849:SF1">
    <property type="entry name" value="CYTOPLASMIC PROTEIN"/>
    <property type="match status" value="1"/>
</dbReference>
<evidence type="ECO:0000313" key="1">
    <source>
        <dbReference type="EMBL" id="BDZ45812.1"/>
    </source>
</evidence>
<keyword evidence="2" id="KW-1185">Reference proteome</keyword>
<protein>
    <recommendedName>
        <fullName evidence="3">DUF488 domain-containing protein</fullName>
    </recommendedName>
</protein>
<reference evidence="2" key="1">
    <citation type="journal article" date="2019" name="Int. J. Syst. Evol. Microbiol.">
        <title>The Global Catalogue of Microorganisms (GCM) 10K type strain sequencing project: providing services to taxonomists for standard genome sequencing and annotation.</title>
        <authorList>
            <consortium name="The Broad Institute Genomics Platform"/>
            <consortium name="The Broad Institute Genome Sequencing Center for Infectious Disease"/>
            <person name="Wu L."/>
            <person name="Ma J."/>
        </authorList>
    </citation>
    <scope>NUCLEOTIDE SEQUENCE [LARGE SCALE GENOMIC DNA]</scope>
    <source>
        <strain evidence="2">NBRC 108725</strain>
    </source>
</reference>